<dbReference type="Proteomes" id="UP001066276">
    <property type="component" value="Chromosome 2_1"/>
</dbReference>
<accession>A0AAV7V855</accession>
<gene>
    <name evidence="2" type="ORF">NDU88_000118</name>
</gene>
<keyword evidence="3" id="KW-1185">Reference proteome</keyword>
<feature type="coiled-coil region" evidence="1">
    <location>
        <begin position="14"/>
        <end position="92"/>
    </location>
</feature>
<dbReference type="EMBL" id="JANPWB010000003">
    <property type="protein sequence ID" value="KAJ1196247.1"/>
    <property type="molecule type" value="Genomic_DNA"/>
</dbReference>
<organism evidence="2 3">
    <name type="scientific">Pleurodeles waltl</name>
    <name type="common">Iberian ribbed newt</name>
    <dbReference type="NCBI Taxonomy" id="8319"/>
    <lineage>
        <taxon>Eukaryota</taxon>
        <taxon>Metazoa</taxon>
        <taxon>Chordata</taxon>
        <taxon>Craniata</taxon>
        <taxon>Vertebrata</taxon>
        <taxon>Euteleostomi</taxon>
        <taxon>Amphibia</taxon>
        <taxon>Batrachia</taxon>
        <taxon>Caudata</taxon>
        <taxon>Salamandroidea</taxon>
        <taxon>Salamandridae</taxon>
        <taxon>Pleurodelinae</taxon>
        <taxon>Pleurodeles</taxon>
    </lineage>
</organism>
<name>A0AAV7V855_PLEWA</name>
<proteinExistence type="predicted"/>
<protein>
    <submittedName>
        <fullName evidence="2">Uncharacterized protein</fullName>
    </submittedName>
</protein>
<evidence type="ECO:0000313" key="2">
    <source>
        <dbReference type="EMBL" id="KAJ1196247.1"/>
    </source>
</evidence>
<keyword evidence="1" id="KW-0175">Coiled coil</keyword>
<evidence type="ECO:0000256" key="1">
    <source>
        <dbReference type="SAM" id="Coils"/>
    </source>
</evidence>
<reference evidence="2" key="1">
    <citation type="journal article" date="2022" name="bioRxiv">
        <title>Sequencing and chromosome-scale assembly of the giantPleurodeles waltlgenome.</title>
        <authorList>
            <person name="Brown T."/>
            <person name="Elewa A."/>
            <person name="Iarovenko S."/>
            <person name="Subramanian E."/>
            <person name="Araus A.J."/>
            <person name="Petzold A."/>
            <person name="Susuki M."/>
            <person name="Suzuki K.-i.T."/>
            <person name="Hayashi T."/>
            <person name="Toyoda A."/>
            <person name="Oliveira C."/>
            <person name="Osipova E."/>
            <person name="Leigh N.D."/>
            <person name="Simon A."/>
            <person name="Yun M.H."/>
        </authorList>
    </citation>
    <scope>NUCLEOTIDE SEQUENCE</scope>
    <source>
        <strain evidence="2">20211129_DDA</strain>
        <tissue evidence="2">Liver</tissue>
    </source>
</reference>
<sequence length="124" mass="14521">MSLPLFQLKIHNTLDILKRELAEMSSLEAQEQQNLAEFKATVERERQKIASEFEEMHKFLDEQMQLFLSQLEQEEKAITKKLEESIAKLTEQSASLTHVITEKEEMCKQSSVHLLKDAKNFLNR</sequence>
<dbReference type="AlphaFoldDB" id="A0AAV7V855"/>
<dbReference type="InterPro" id="IPR050143">
    <property type="entry name" value="TRIM/RBCC"/>
</dbReference>
<evidence type="ECO:0000313" key="3">
    <source>
        <dbReference type="Proteomes" id="UP001066276"/>
    </source>
</evidence>
<comment type="caution">
    <text evidence="2">The sequence shown here is derived from an EMBL/GenBank/DDBJ whole genome shotgun (WGS) entry which is preliminary data.</text>
</comment>
<dbReference type="PANTHER" id="PTHR24103">
    <property type="entry name" value="E3 UBIQUITIN-PROTEIN LIGASE TRIM"/>
    <property type="match status" value="1"/>
</dbReference>